<keyword evidence="3 9" id="KW-0645">Protease</keyword>
<dbReference type="AlphaFoldDB" id="A0A225CHY7"/>
<dbReference type="EMBL" id="MZMQ01000001">
    <property type="protein sequence ID" value="OQJ63345.1"/>
    <property type="molecule type" value="Genomic_DNA"/>
</dbReference>
<comment type="caution">
    <text evidence="12">The sequence shown here is derived from an EMBL/GenBank/DDBJ whole genome shotgun (WGS) entry which is preliminary data.</text>
</comment>
<dbReference type="EC" id="3.4.23.36" evidence="9"/>
<comment type="similarity">
    <text evidence="1 9 10">Belongs to the peptidase A8 family.</text>
</comment>
<feature type="transmembrane region" description="Helical" evidence="9">
    <location>
        <begin position="106"/>
        <end position="124"/>
    </location>
</feature>
<comment type="catalytic activity">
    <reaction evidence="9">
        <text>Release of signal peptides from bacterial membrane prolipoproteins. Hydrolyzes -Xaa-Yaa-Zaa-|-(S,diacylglyceryl)Cys-, in which Xaa is hydrophobic (preferably Leu), and Yaa (Ala or Ser) and Zaa (Gly or Ala) have small, neutral side chains.</text>
        <dbReference type="EC" id="3.4.23.36"/>
    </reaction>
</comment>
<keyword evidence="4 9" id="KW-0812">Transmembrane</keyword>
<evidence type="ECO:0000256" key="6">
    <source>
        <dbReference type="ARBA" id="ARBA00022801"/>
    </source>
</evidence>
<comment type="subcellular location">
    <subcellularLocation>
        <location evidence="9">Cell membrane</location>
        <topology evidence="9">Multi-pass membrane protein</topology>
    </subcellularLocation>
</comment>
<keyword evidence="8 9" id="KW-0472">Membrane</keyword>
<feature type="transmembrane region" description="Helical" evidence="9">
    <location>
        <begin position="74"/>
        <end position="94"/>
    </location>
</feature>
<dbReference type="PANTHER" id="PTHR33695">
    <property type="entry name" value="LIPOPROTEIN SIGNAL PEPTIDASE"/>
    <property type="match status" value="1"/>
</dbReference>
<evidence type="ECO:0000256" key="1">
    <source>
        <dbReference type="ARBA" id="ARBA00006139"/>
    </source>
</evidence>
<evidence type="ECO:0000256" key="5">
    <source>
        <dbReference type="ARBA" id="ARBA00022750"/>
    </source>
</evidence>
<name>A0A225CHY7_9MICO</name>
<keyword evidence="7 9" id="KW-1133">Transmembrane helix</keyword>
<feature type="region of interest" description="Disordered" evidence="11">
    <location>
        <begin position="178"/>
        <end position="207"/>
    </location>
</feature>
<sequence length="207" mass="21456">MTTAPPAARRPRTSRPVVVALAAVVVVVGFVLDQISKRWAVDALGGGRQIELVPTVRFALVYNPGVSFGMGAEVGPLLTVGIIALALGLAVWVGWQIRHRASTLQVLLLTAVLAGALGNLFDRITRAEDGPLSGHVVDFIAVEWFAVFNVADILTVCGMIAWAVTMVFGRDHAADGRHAADGDAAQTDDAAAGDAPTGAGSAPVDRA</sequence>
<evidence type="ECO:0000256" key="8">
    <source>
        <dbReference type="ARBA" id="ARBA00023136"/>
    </source>
</evidence>
<dbReference type="GO" id="GO:0004190">
    <property type="term" value="F:aspartic-type endopeptidase activity"/>
    <property type="evidence" value="ECO:0007669"/>
    <property type="project" value="UniProtKB-UniRule"/>
</dbReference>
<feature type="transmembrane region" description="Helical" evidence="9">
    <location>
        <begin position="17"/>
        <end position="35"/>
    </location>
</feature>
<keyword evidence="6 9" id="KW-0378">Hydrolase</keyword>
<feature type="active site" evidence="9">
    <location>
        <position position="152"/>
    </location>
</feature>
<evidence type="ECO:0000256" key="10">
    <source>
        <dbReference type="RuleBase" id="RU004181"/>
    </source>
</evidence>
<proteinExistence type="inferred from homology"/>
<evidence type="ECO:0000256" key="2">
    <source>
        <dbReference type="ARBA" id="ARBA00022475"/>
    </source>
</evidence>
<keyword evidence="13" id="KW-1185">Reference proteome</keyword>
<evidence type="ECO:0000256" key="4">
    <source>
        <dbReference type="ARBA" id="ARBA00022692"/>
    </source>
</evidence>
<dbReference type="PROSITE" id="PS00855">
    <property type="entry name" value="SPASE_II"/>
    <property type="match status" value="1"/>
</dbReference>
<dbReference type="RefSeq" id="WP_094129023.1">
    <property type="nucleotide sequence ID" value="NZ_CP040788.1"/>
</dbReference>
<evidence type="ECO:0000256" key="3">
    <source>
        <dbReference type="ARBA" id="ARBA00022670"/>
    </source>
</evidence>
<dbReference type="Pfam" id="PF01252">
    <property type="entry name" value="Peptidase_A8"/>
    <property type="match status" value="1"/>
</dbReference>
<dbReference type="InterPro" id="IPR001872">
    <property type="entry name" value="Peptidase_A8"/>
</dbReference>
<reference evidence="12" key="1">
    <citation type="submission" date="2017-08" db="EMBL/GenBank/DDBJ databases">
        <title>Genomes of multiple Clavibacter strains from different subspecies.</title>
        <authorList>
            <person name="Yuan X.-K."/>
            <person name="Li X.-S."/>
            <person name="Nie J."/>
            <person name="De Boer S.H."/>
        </authorList>
    </citation>
    <scope>NUCLEOTIDE SEQUENCE [LARGE SCALE GENOMIC DNA]</scope>
    <source>
        <strain evidence="12">ATCC 33566</strain>
    </source>
</reference>
<evidence type="ECO:0000313" key="12">
    <source>
        <dbReference type="EMBL" id="OQJ63345.1"/>
    </source>
</evidence>
<dbReference type="OrthoDB" id="4308908at2"/>
<dbReference type="Proteomes" id="UP000215316">
    <property type="component" value="Unassembled WGS sequence"/>
</dbReference>
<evidence type="ECO:0000313" key="13">
    <source>
        <dbReference type="Proteomes" id="UP000215316"/>
    </source>
</evidence>
<evidence type="ECO:0000256" key="7">
    <source>
        <dbReference type="ARBA" id="ARBA00022989"/>
    </source>
</evidence>
<keyword evidence="5 9" id="KW-0064">Aspartyl protease</keyword>
<dbReference type="GO" id="GO:0005886">
    <property type="term" value="C:plasma membrane"/>
    <property type="evidence" value="ECO:0007669"/>
    <property type="project" value="UniProtKB-SubCell"/>
</dbReference>
<feature type="transmembrane region" description="Helical" evidence="9">
    <location>
        <begin position="144"/>
        <end position="168"/>
    </location>
</feature>
<dbReference type="PANTHER" id="PTHR33695:SF1">
    <property type="entry name" value="LIPOPROTEIN SIGNAL PEPTIDASE"/>
    <property type="match status" value="1"/>
</dbReference>
<dbReference type="GO" id="GO:0006508">
    <property type="term" value="P:proteolysis"/>
    <property type="evidence" value="ECO:0007669"/>
    <property type="project" value="UniProtKB-KW"/>
</dbReference>
<protein>
    <recommendedName>
        <fullName evidence="9">Lipoprotein signal peptidase</fullName>
        <ecNumber evidence="9">3.4.23.36</ecNumber>
    </recommendedName>
    <alternativeName>
        <fullName evidence="9">Prolipoprotein signal peptidase</fullName>
    </alternativeName>
    <alternativeName>
        <fullName evidence="9">Signal peptidase II</fullName>
        <shortName evidence="9">SPase II</shortName>
    </alternativeName>
</protein>
<keyword evidence="2 9" id="KW-1003">Cell membrane</keyword>
<evidence type="ECO:0000256" key="11">
    <source>
        <dbReference type="SAM" id="MobiDB-lite"/>
    </source>
</evidence>
<dbReference type="PRINTS" id="PR00781">
    <property type="entry name" value="LIPOSIGPTASE"/>
</dbReference>
<dbReference type="UniPathway" id="UPA00665"/>
<gene>
    <name evidence="9" type="primary">lspA</name>
    <name evidence="12" type="ORF">B5P24_10210</name>
</gene>
<accession>A0A225CHY7</accession>
<organism evidence="12 13">
    <name type="scientific">Clavibacter tessellarius</name>
    <dbReference type="NCBI Taxonomy" id="31965"/>
    <lineage>
        <taxon>Bacteria</taxon>
        <taxon>Bacillati</taxon>
        <taxon>Actinomycetota</taxon>
        <taxon>Actinomycetes</taxon>
        <taxon>Micrococcales</taxon>
        <taxon>Microbacteriaceae</taxon>
        <taxon>Clavibacter</taxon>
    </lineage>
</organism>
<feature type="compositionally biased region" description="Low complexity" evidence="11">
    <location>
        <begin position="182"/>
        <end position="207"/>
    </location>
</feature>
<feature type="active site" evidence="9">
    <location>
        <position position="138"/>
    </location>
</feature>
<dbReference type="HAMAP" id="MF_00161">
    <property type="entry name" value="LspA"/>
    <property type="match status" value="1"/>
</dbReference>
<comment type="pathway">
    <text evidence="9">Protein modification; lipoprotein biosynthesis (signal peptide cleavage).</text>
</comment>
<comment type="function">
    <text evidence="9">This protein specifically catalyzes the removal of signal peptides from prolipoproteins.</text>
</comment>
<evidence type="ECO:0000256" key="9">
    <source>
        <dbReference type="HAMAP-Rule" id="MF_00161"/>
    </source>
</evidence>